<protein>
    <submittedName>
        <fullName evidence="1">Uncharacterized protein</fullName>
    </submittedName>
</protein>
<dbReference type="AlphaFoldDB" id="A0A1F8DTT9"/>
<evidence type="ECO:0000313" key="2">
    <source>
        <dbReference type="Proteomes" id="UP000177029"/>
    </source>
</evidence>
<reference evidence="1 2" key="1">
    <citation type="journal article" date="2016" name="Nat. Commun.">
        <title>Thousands of microbial genomes shed light on interconnected biogeochemical processes in an aquifer system.</title>
        <authorList>
            <person name="Anantharaman K."/>
            <person name="Brown C.T."/>
            <person name="Hug L.A."/>
            <person name="Sharon I."/>
            <person name="Castelle C.J."/>
            <person name="Probst A.J."/>
            <person name="Thomas B.C."/>
            <person name="Singh A."/>
            <person name="Wilkins M.J."/>
            <person name="Karaoz U."/>
            <person name="Brodie E.L."/>
            <person name="Williams K.H."/>
            <person name="Hubbard S.S."/>
            <person name="Banfield J.F."/>
        </authorList>
    </citation>
    <scope>NUCLEOTIDE SEQUENCE [LARGE SCALE GENOMIC DNA]</scope>
</reference>
<comment type="caution">
    <text evidence="1">The sequence shown here is derived from an EMBL/GenBank/DDBJ whole genome shotgun (WGS) entry which is preliminary data.</text>
</comment>
<organism evidence="1 2">
    <name type="scientific">Candidatus Wolfebacteria bacterium RIFCSPHIGHO2_01_FULL_48_22</name>
    <dbReference type="NCBI Taxonomy" id="1802555"/>
    <lineage>
        <taxon>Bacteria</taxon>
        <taxon>Candidatus Wolfeibacteriota</taxon>
    </lineage>
</organism>
<name>A0A1F8DTT9_9BACT</name>
<dbReference type="STRING" id="1802555.A2755_02440"/>
<gene>
    <name evidence="1" type="ORF">A2755_02440</name>
</gene>
<sequence length="114" mass="12928">MERLVSTDFINEGEKAQEALFIEGIIEFSSAYNFSTDRKGYSNLTVRIDNFKGKMTVSDANYRIDCGERVRLYAFGGFEGYNEEDDISIDGIQILDDSGKVKFQSVHTVDAEFK</sequence>
<accession>A0A1F8DTT9</accession>
<evidence type="ECO:0000313" key="1">
    <source>
        <dbReference type="EMBL" id="OGM91238.1"/>
    </source>
</evidence>
<dbReference type="Proteomes" id="UP000177029">
    <property type="component" value="Unassembled WGS sequence"/>
</dbReference>
<dbReference type="EMBL" id="MGIP01000011">
    <property type="protein sequence ID" value="OGM91238.1"/>
    <property type="molecule type" value="Genomic_DNA"/>
</dbReference>
<proteinExistence type="predicted"/>